<reference evidence="2 3" key="1">
    <citation type="submission" date="2011-02" db="EMBL/GenBank/DDBJ databases">
        <authorList>
            <person name="Weinstock G."/>
            <person name="Sodergren E."/>
            <person name="Clifton S."/>
            <person name="Fulton L."/>
            <person name="Fulton B."/>
            <person name="Courtney L."/>
            <person name="Fronick C."/>
            <person name="Harrison M."/>
            <person name="Strong C."/>
            <person name="Farmer C."/>
            <person name="Delahaunty K."/>
            <person name="Markovic C."/>
            <person name="Hall O."/>
            <person name="Minx P."/>
            <person name="Tomlinson C."/>
            <person name="Mitreva M."/>
            <person name="Hou S."/>
            <person name="Chen J."/>
            <person name="Wollam A."/>
            <person name="Pepin K.H."/>
            <person name="Johnson M."/>
            <person name="Bhonagiri V."/>
            <person name="Zhang X."/>
            <person name="Suruliraj S."/>
            <person name="Warren W."/>
            <person name="Chinwalla A."/>
            <person name="Mardis E.R."/>
            <person name="Wilson R.K."/>
        </authorList>
    </citation>
    <scope>NUCLEOTIDE SEQUENCE [LARGE SCALE GENOMIC DNA]</scope>
    <source>
        <strain evidence="2 3">YIT 12057</strain>
    </source>
</reference>
<feature type="transmembrane region" description="Helical" evidence="1">
    <location>
        <begin position="33"/>
        <end position="51"/>
    </location>
</feature>
<gene>
    <name evidence="2" type="ORF">HMPREF9446_00071</name>
</gene>
<accession>F3PMY5</accession>
<evidence type="ECO:0000256" key="1">
    <source>
        <dbReference type="SAM" id="Phobius"/>
    </source>
</evidence>
<protein>
    <submittedName>
        <fullName evidence="2">Conserved domain protein</fullName>
    </submittedName>
</protein>
<dbReference type="RefSeq" id="WP_009123454.1">
    <property type="nucleotide sequence ID" value="NZ_GL882604.1"/>
</dbReference>
<comment type="caution">
    <text evidence="2">The sequence shown here is derived from an EMBL/GenBank/DDBJ whole genome shotgun (WGS) entry which is preliminary data.</text>
</comment>
<dbReference type="AlphaFoldDB" id="F3PMY5"/>
<organism evidence="2 3">
    <name type="scientific">Bacteroides fluxus YIT 12057</name>
    <dbReference type="NCBI Taxonomy" id="763034"/>
    <lineage>
        <taxon>Bacteria</taxon>
        <taxon>Pseudomonadati</taxon>
        <taxon>Bacteroidota</taxon>
        <taxon>Bacteroidia</taxon>
        <taxon>Bacteroidales</taxon>
        <taxon>Bacteroidaceae</taxon>
        <taxon>Bacteroides</taxon>
    </lineage>
</organism>
<keyword evidence="1" id="KW-1133">Transmembrane helix</keyword>
<name>F3PMY5_9BACE</name>
<dbReference type="STRING" id="763034.HMPREF9446_00071"/>
<sequence length="56" mass="6140">MKQDCIVLIILVAFFLATPSGYGVDLSWKVLSAILICAILALGFIIIGNLFSRRKL</sequence>
<dbReference type="HOGENOM" id="CLU_3004445_0_0_10"/>
<evidence type="ECO:0000313" key="3">
    <source>
        <dbReference type="Proteomes" id="UP000003416"/>
    </source>
</evidence>
<evidence type="ECO:0000313" key="2">
    <source>
        <dbReference type="EMBL" id="EGF59923.1"/>
    </source>
</evidence>
<keyword evidence="1" id="KW-0472">Membrane</keyword>
<dbReference type="Proteomes" id="UP000003416">
    <property type="component" value="Unassembled WGS sequence"/>
</dbReference>
<keyword evidence="3" id="KW-1185">Reference proteome</keyword>
<proteinExistence type="predicted"/>
<keyword evidence="1" id="KW-0812">Transmembrane</keyword>
<dbReference type="EMBL" id="AFBN01000003">
    <property type="protein sequence ID" value="EGF59923.1"/>
    <property type="molecule type" value="Genomic_DNA"/>
</dbReference>
<dbReference type="GeneID" id="86051346"/>